<dbReference type="STRING" id="700015.Corgl_0997"/>
<proteinExistence type="predicted"/>
<accession>F2N7Z6</accession>
<dbReference type="OrthoDB" id="4333404at2"/>
<dbReference type="Proteomes" id="UP000006851">
    <property type="component" value="Chromosome"/>
</dbReference>
<dbReference type="PANTHER" id="PTHR43622">
    <property type="entry name" value="3-DEHYDROQUINATE SYNTHASE"/>
    <property type="match status" value="1"/>
</dbReference>
<dbReference type="AlphaFoldDB" id="F2N7Z6"/>
<name>F2N7Z6_CORGP</name>
<dbReference type="HOGENOM" id="CLU_747703_0_0_11"/>
<dbReference type="GO" id="GO:0003856">
    <property type="term" value="F:3-dehydroquinate synthase activity"/>
    <property type="evidence" value="ECO:0007669"/>
    <property type="project" value="TreeGrafter"/>
</dbReference>
<keyword evidence="2" id="KW-0520">NAD</keyword>
<dbReference type="PANTHER" id="PTHR43622:SF1">
    <property type="entry name" value="3-DEHYDROQUINATE SYNTHASE"/>
    <property type="match status" value="1"/>
</dbReference>
<evidence type="ECO:0000256" key="1">
    <source>
        <dbReference type="ARBA" id="ARBA00022723"/>
    </source>
</evidence>
<dbReference type="KEGG" id="cgo:Corgl_0997"/>
<dbReference type="Pfam" id="PF01761">
    <property type="entry name" value="DHQ_synthase"/>
    <property type="match status" value="1"/>
</dbReference>
<evidence type="ECO:0000313" key="5">
    <source>
        <dbReference type="Proteomes" id="UP000006851"/>
    </source>
</evidence>
<dbReference type="InterPro" id="IPR030960">
    <property type="entry name" value="DHQS/DOIS_N"/>
</dbReference>
<reference evidence="5" key="1">
    <citation type="journal article" date="2013" name="Stand. Genomic Sci.">
        <title>Complete genome sequence of Coriobacterium glomerans type strain (PW2(T)) from the midgut of Pyrrhocoris apterus L. (red soldier bug).</title>
        <authorList>
            <person name="Stackebrandt E."/>
            <person name="Zeytun A."/>
            <person name="Lapidus A."/>
            <person name="Nolan M."/>
            <person name="Lucas S."/>
            <person name="Hammon N."/>
            <person name="Deshpande S."/>
            <person name="Cheng J.F."/>
            <person name="Tapia R."/>
            <person name="Goodwin L.A."/>
            <person name="Pitluck S."/>
            <person name="Liolios K."/>
            <person name="Pagani I."/>
            <person name="Ivanova N."/>
            <person name="Mavromatis K."/>
            <person name="Mikhailova N."/>
            <person name="Huntemann M."/>
            <person name="Pati A."/>
            <person name="Chen A."/>
            <person name="Palaniappan K."/>
            <person name="Chang Y.J."/>
            <person name="Land M."/>
            <person name="Hauser L."/>
            <person name="Rohde M."/>
            <person name="Pukall R."/>
            <person name="Goker M."/>
            <person name="Detter J.C."/>
            <person name="Woyke T."/>
            <person name="Bristow J."/>
            <person name="Eisen J.A."/>
            <person name="Markowitz V."/>
            <person name="Hugenholtz P."/>
            <person name="Kyrpides N.C."/>
            <person name="Klenk H.P."/>
        </authorList>
    </citation>
    <scope>NUCLEOTIDE SEQUENCE</scope>
    <source>
        <strain evidence="5">ATCC 49209 / DSM 20642 / JCM 10262 / PW2</strain>
    </source>
</reference>
<gene>
    <name evidence="4" type="ordered locus">Corgl_0997</name>
</gene>
<dbReference type="Gene3D" id="3.40.50.1970">
    <property type="match status" value="1"/>
</dbReference>
<feature type="domain" description="3-dehydroquinate synthase N-terminal" evidence="3">
    <location>
        <begin position="82"/>
        <end position="192"/>
    </location>
</feature>
<dbReference type="EMBL" id="CP002628">
    <property type="protein sequence ID" value="AEB07105.1"/>
    <property type="molecule type" value="Genomic_DNA"/>
</dbReference>
<evidence type="ECO:0000259" key="3">
    <source>
        <dbReference type="Pfam" id="PF01761"/>
    </source>
</evidence>
<dbReference type="eggNOG" id="COG0337">
    <property type="taxonomic scope" value="Bacteria"/>
</dbReference>
<keyword evidence="5" id="KW-1185">Reference proteome</keyword>
<sequence>MRKSTFGVWSHLSIRRQLLTSDSITVDYRVGIGALQQINRMVRSVMGKMRRALILYDPDISDDSLASVCEELRDLGIEPVSIKLSEGERIPTVAEASSVFESLAKAKINVDDAIIGYGDADLCSIVSFCAALWCGGTQALLIPTTLDAMVTAATSMRALDTAHAREMVFLQPSPALVLSDLAYVVGAPAESVRAGYVALLRSAIFGSRLSWERFGQQIRPILNRDEIAIADELISAQSSRLAVAKASNPSARHARSYGLTCARALRRCLGGDVADYALLAEGMRFEARLAHEVTQFDIDDVFAQDDYLEELGVAELRIDFDEAMFLEALTETSAAHSNRFLFALPRNPGTIRLTAVDTDVLERHVRAFLKSRSSGSVKG</sequence>
<dbReference type="Gene3D" id="1.20.1090.10">
    <property type="entry name" value="Dehydroquinate synthase-like - alpha domain"/>
    <property type="match status" value="1"/>
</dbReference>
<dbReference type="SUPFAM" id="SSF56796">
    <property type="entry name" value="Dehydroquinate synthase-like"/>
    <property type="match status" value="1"/>
</dbReference>
<evidence type="ECO:0000313" key="4">
    <source>
        <dbReference type="EMBL" id="AEB07105.1"/>
    </source>
</evidence>
<dbReference type="GO" id="GO:0046872">
    <property type="term" value="F:metal ion binding"/>
    <property type="evidence" value="ECO:0007669"/>
    <property type="project" value="UniProtKB-KW"/>
</dbReference>
<evidence type="ECO:0000256" key="2">
    <source>
        <dbReference type="ARBA" id="ARBA00023027"/>
    </source>
</evidence>
<protein>
    <submittedName>
        <fullName evidence="4">3-dehydroquinate synthase</fullName>
    </submittedName>
</protein>
<keyword evidence="1" id="KW-0479">Metal-binding</keyword>
<organism evidence="4 5">
    <name type="scientific">Coriobacterium glomerans (strain ATCC 49209 / DSM 20642 / JCM 10262 / PW2)</name>
    <dbReference type="NCBI Taxonomy" id="700015"/>
    <lineage>
        <taxon>Bacteria</taxon>
        <taxon>Bacillati</taxon>
        <taxon>Actinomycetota</taxon>
        <taxon>Coriobacteriia</taxon>
        <taxon>Coriobacteriales</taxon>
        <taxon>Coriobacteriaceae</taxon>
        <taxon>Coriobacterium</taxon>
    </lineage>
</organism>
<dbReference type="InterPro" id="IPR050071">
    <property type="entry name" value="Dehydroquinate_synthase"/>
</dbReference>